<dbReference type="EMBL" id="AP009608">
    <property type="protein sequence ID" value="BAH69643.1"/>
    <property type="molecule type" value="Genomic_DNA"/>
</dbReference>
<dbReference type="KEGG" id="mfp:MBIO_0378"/>
<gene>
    <name evidence="1" type="ordered locus">MBIO_0378</name>
</gene>
<keyword evidence="2" id="KW-1185">Reference proteome</keyword>
<reference evidence="1 2" key="1">
    <citation type="journal article" date="2009" name="Curr. Microbiol.">
        <title>Molecular cloning and expression of a novel cholinephosphotransferase involved in glycoglycerophospholipid biosynthesis of Mycoplasma fermentans.</title>
        <authorList>
            <person name="Ishida N."/>
            <person name="Irikura D."/>
            <person name="Matsuda K."/>
            <person name="Sato S."/>
            <person name="Asano K."/>
        </authorList>
    </citation>
    <scope>NUCLEOTIDE SEQUENCE [LARGE SCALE GENOMIC DNA]</scope>
    <source>
        <strain evidence="2">ATCC 19989 / NBRC 14854 / NCTC 10117 / PG18</strain>
    </source>
</reference>
<dbReference type="NCBIfam" id="NF045968">
    <property type="entry name" value="mutase_MAG5620"/>
    <property type="match status" value="1"/>
</dbReference>
<proteinExistence type="predicted"/>
<dbReference type="AlphaFoldDB" id="C4XES1"/>
<organism evidence="1 2">
    <name type="scientific">Mycoplasmopsis fermentans (strain ATCC 19989 / NBRC 14854 / NCTC 10117 / PG18)</name>
    <name type="common">Mycoplasma fermentans</name>
    <dbReference type="NCBI Taxonomy" id="496833"/>
    <lineage>
        <taxon>Bacteria</taxon>
        <taxon>Bacillati</taxon>
        <taxon>Mycoplasmatota</taxon>
        <taxon>Mycoplasmoidales</taxon>
        <taxon>Metamycoplasmataceae</taxon>
        <taxon>Mycoplasmopsis</taxon>
    </lineage>
</organism>
<dbReference type="eggNOG" id="ENOG5030MPT">
    <property type="taxonomic scope" value="Bacteria"/>
</dbReference>
<dbReference type="Proteomes" id="UP000006810">
    <property type="component" value="Chromosome"/>
</dbReference>
<protein>
    <submittedName>
        <fullName evidence="1">Uncharacterized protein</fullName>
    </submittedName>
</protein>
<evidence type="ECO:0000313" key="2">
    <source>
        <dbReference type="Proteomes" id="UP000006810"/>
    </source>
</evidence>
<evidence type="ECO:0000313" key="1">
    <source>
        <dbReference type="EMBL" id="BAH69643.1"/>
    </source>
</evidence>
<sequence>MIGNFMQTNNQQLKEQIIVSNDNLLIRNDTFLFKTNNKEKIELSSILRLLQAINKTILKSNSNILLSFEGQEFYNENIQYFSSYFIKNNHNVFKYHNNFSISLILDEYAYKKASYDFLIKFKNIKNDNYITIQIFDKNFEILTSENLQKIYDYYQLNKWQNKEIVIKDPKLVNEFELIDELASKEQILKAFVNVKQRYKTLSYFASDNKFSQSIGTELLNNYQNKYITNNKNISLLNLKWLTFFAASSWYRENKIQNIFHFDINSNLNVCLRLNDKFKWLNSHELVLIYLDFFLEEIKRNGIDISNSYVVVPQNTTYQILELLKQYKVKYYFYDLKNINKQLKNESCLFAYIDNKFIANPRYSTQFNNYYFFICLIWMLNSYTNRNNLLSFKYNQLAERVGKIKISKKSYKYSFDKLENLIKYFSLNYKRWFTAFNAYRVWNDHKYMLFKLINNKKHQMIFYWDDVKGKLVIEYQMCCNFENISNTVWWDKLKLQILLFVLIKKAQKHKIEKEE</sequence>
<accession>C4XES1</accession>
<dbReference type="HOGENOM" id="CLU_543823_0_0_14"/>
<name>C4XES1_MYCFP</name>
<dbReference type="PATRIC" id="fig|496833.3.peg.806"/>